<name>A0A4Y2VX90_ARAVE</name>
<dbReference type="OrthoDB" id="6412407at2759"/>
<protein>
    <recommendedName>
        <fullName evidence="1">YitH/HolE acetyltransferase (GNAT) domain-containing protein</fullName>
    </recommendedName>
</protein>
<accession>A0A4Y2VX90</accession>
<gene>
    <name evidence="2" type="ORF">AVEN_249179_1</name>
</gene>
<evidence type="ECO:0000259" key="1">
    <source>
        <dbReference type="Pfam" id="PF18014"/>
    </source>
</evidence>
<dbReference type="Pfam" id="PF18014">
    <property type="entry name" value="Acetyltransf_18"/>
    <property type="match status" value="1"/>
</dbReference>
<feature type="domain" description="YitH/HolE acetyltransferase (GNAT)" evidence="1">
    <location>
        <begin position="2"/>
        <end position="121"/>
    </location>
</feature>
<dbReference type="PANTHER" id="PTHR47237:SF1">
    <property type="entry name" value="SLL0310 PROTEIN"/>
    <property type="match status" value="1"/>
</dbReference>
<dbReference type="InterPro" id="IPR052729">
    <property type="entry name" value="Acyl/Acetyltrans_Enzymes"/>
</dbReference>
<organism evidence="2 3">
    <name type="scientific">Araneus ventricosus</name>
    <name type="common">Orbweaver spider</name>
    <name type="synonym">Epeira ventricosa</name>
    <dbReference type="NCBI Taxonomy" id="182803"/>
    <lineage>
        <taxon>Eukaryota</taxon>
        <taxon>Metazoa</taxon>
        <taxon>Ecdysozoa</taxon>
        <taxon>Arthropoda</taxon>
        <taxon>Chelicerata</taxon>
        <taxon>Arachnida</taxon>
        <taxon>Araneae</taxon>
        <taxon>Araneomorphae</taxon>
        <taxon>Entelegynae</taxon>
        <taxon>Araneoidea</taxon>
        <taxon>Araneidae</taxon>
        <taxon>Araneus</taxon>
    </lineage>
</organism>
<comment type="caution">
    <text evidence="2">The sequence shown here is derived from an EMBL/GenBank/DDBJ whole genome shotgun (WGS) entry which is preliminary data.</text>
</comment>
<dbReference type="PANTHER" id="PTHR47237">
    <property type="entry name" value="SLL0310 PROTEIN"/>
    <property type="match status" value="1"/>
</dbReference>
<dbReference type="Gene3D" id="3.40.630.90">
    <property type="match status" value="1"/>
</dbReference>
<evidence type="ECO:0000313" key="2">
    <source>
        <dbReference type="EMBL" id="GBO28387.1"/>
    </source>
</evidence>
<proteinExistence type="predicted"/>
<evidence type="ECO:0000313" key="3">
    <source>
        <dbReference type="Proteomes" id="UP000499080"/>
    </source>
</evidence>
<dbReference type="AlphaFoldDB" id="A0A4Y2VX90"/>
<dbReference type="Proteomes" id="UP000499080">
    <property type="component" value="Unassembled WGS sequence"/>
</dbReference>
<reference evidence="2 3" key="1">
    <citation type="journal article" date="2019" name="Sci. Rep.">
        <title>Orb-weaving spider Araneus ventricosus genome elucidates the spidroin gene catalogue.</title>
        <authorList>
            <person name="Kono N."/>
            <person name="Nakamura H."/>
            <person name="Ohtoshi R."/>
            <person name="Moran D.A.P."/>
            <person name="Shinohara A."/>
            <person name="Yoshida Y."/>
            <person name="Fujiwara M."/>
            <person name="Mori M."/>
            <person name="Tomita M."/>
            <person name="Arakawa K."/>
        </authorList>
    </citation>
    <scope>NUCLEOTIDE SEQUENCE [LARGE SCALE GENOMIC DNA]</scope>
</reference>
<sequence length="134" mass="15334">MAEYDLVLVEYDRKLDMELNCKEADSKAMVAFKDLKCVGFGTIKTSCHKQRQFGPLYADDATIVEVMLKRLKVSLPKAKGLALLTISTNSPANDFMETLGCRTREEYTRSYRKKKLEVDINKVLAQYDLNFCPH</sequence>
<dbReference type="InterPro" id="IPR041496">
    <property type="entry name" value="YitH/HolE_GNAT"/>
</dbReference>
<dbReference type="EMBL" id="BGPR01051438">
    <property type="protein sequence ID" value="GBO28387.1"/>
    <property type="molecule type" value="Genomic_DNA"/>
</dbReference>
<keyword evidence="3" id="KW-1185">Reference proteome</keyword>